<keyword evidence="2" id="KW-1185">Reference proteome</keyword>
<sequence>MAEYRHYAIPDEQWEDFPNNLPPDTRVEGMNREHHLIKPQDDLEISEFNVSARDGHPVLIRSYRPSDKKADELIPLVIYLHGGGFVTGGLETDDRSCRAVALRCGVVVLNVEYRLAPENKFPIGWQDSYDVVKWAASPAAQKQLSVDPTKGFILGGTSAGANFTAGLSHFFAGHDDPTESSEKLSPPLTGLMFIAPSVCHPSARPEQYADRILSVDEITDAPGLTRKSIDYFAAKYGAPPSDRRLSPLRFPSHVGLAKKAIFQVCGWDPRRDEGLLFEQLLKEAGVQTRLLVYSGLPHGFWTTCPDLPVSEAWEEDLVEAEVGRGGARLLPWTNSPWGKCRTLQGSCVIESLNSACPPTGRVDAYILLLGILGLIVIYPYGNVPAVDAYFFGVSATTESGLNTIDVKALKTYQQLAIYFLPTVTNLGFINIIVVIVRLFWFEKRLKELAPTLLRPVPADSTSTAVDKDVEAQIQRSSGRPIRGKIADGENAPSGGQPRNENQDQEQQTTTDDDKRVESAADTQKTGPTQIVFAEGTRPPRNEKALRVPSPRERERGRPLEEVTDVMSDEDDDKITRVTTSDSNGLTRRRTRGGPSSIANATSIERVASSMFVLGGDPSAHRSQSRRSGSMSRSSATRMPYLSRQATIGRNSQFYNLSTEDREQLGGIEYRSLKLLLKIVTAYFFGLHIFGAICLAGWIQTADSKYRDYLAECGQDKTWWGFYSAQTMVNNLGFTLTPDSMITFQDATFPMLVMTFLAYAGNTLYPCLLRFAIWMMAKLVPRNSSMQEPLSFLLDHPRRCYTLLFPSRATWILFGILFVMNFVDTLLILVLDLHNSAVNNLPGGPRVLAALFQAASSRHTGTATFNLADVHPAVQFSLLVMMYISVFPIAIAVRSSNTYEERSLGVYSPDPELDDTVSASSYLRSHLQNQLSFDLWYLFLGVFCICIAEADRIMDEADPAFQVFPIFFEVVSAYGNVGLSLGYPTVLTSLSGQFTTFSKLVICAMMIRGRHRGLPYTLDRAIQLPNDVLNEQDGKSVSAAWSEVEKLDEKANLKRAHTS</sequence>
<accession>A0ACB5SF24</accession>
<dbReference type="Proteomes" id="UP001165186">
    <property type="component" value="Unassembled WGS sequence"/>
</dbReference>
<name>A0ACB5SF24_9PEZI</name>
<proteinExistence type="predicted"/>
<comment type="caution">
    <text evidence="1">The sequence shown here is derived from an EMBL/GenBank/DDBJ whole genome shotgun (WGS) entry which is preliminary data.</text>
</comment>
<gene>
    <name evidence="1" type="primary">g5137</name>
    <name evidence="1" type="ORF">NpPPO83_00005137</name>
</gene>
<reference evidence="1" key="1">
    <citation type="submission" date="2024-09" db="EMBL/GenBank/DDBJ databases">
        <title>Draft Genome Sequences of Neofusicoccum parvum.</title>
        <authorList>
            <person name="Ashida A."/>
            <person name="Camagna M."/>
            <person name="Tanaka A."/>
            <person name="Takemoto D."/>
        </authorList>
    </citation>
    <scope>NUCLEOTIDE SEQUENCE</scope>
    <source>
        <strain evidence="1">PPO83</strain>
    </source>
</reference>
<protein>
    <submittedName>
        <fullName evidence="1">Potassium transporter</fullName>
    </submittedName>
</protein>
<organism evidence="1 2">
    <name type="scientific">Neofusicoccum parvum</name>
    <dbReference type="NCBI Taxonomy" id="310453"/>
    <lineage>
        <taxon>Eukaryota</taxon>
        <taxon>Fungi</taxon>
        <taxon>Dikarya</taxon>
        <taxon>Ascomycota</taxon>
        <taxon>Pezizomycotina</taxon>
        <taxon>Dothideomycetes</taxon>
        <taxon>Dothideomycetes incertae sedis</taxon>
        <taxon>Botryosphaeriales</taxon>
        <taxon>Botryosphaeriaceae</taxon>
        <taxon>Neofusicoccum</taxon>
    </lineage>
</organism>
<evidence type="ECO:0000313" key="2">
    <source>
        <dbReference type="Proteomes" id="UP001165186"/>
    </source>
</evidence>
<dbReference type="EMBL" id="BSXG01000075">
    <property type="protein sequence ID" value="GME36543.1"/>
    <property type="molecule type" value="Genomic_DNA"/>
</dbReference>
<evidence type="ECO:0000313" key="1">
    <source>
        <dbReference type="EMBL" id="GME36543.1"/>
    </source>
</evidence>